<sequence length="235" mass="26516">MKALKLIGLLLDYPRDELWQRSEALRAALTEVELPSGRAAQLSAFVEDLLALDPMEAQERWLALFDRGRAMSLLLFEHIHGESRDRGQAMVDLVETYRRAGFELDTRELPDYLPVVLEFLSQRPAAEVADWLHHIGHILELLAARAVERASPYAQLLETLVELAQGRVELEPMRRRVASEARDDTPEAMDAVWEEEAVRFGVQAPEDDCQPPSRFSAARPASYPTSTLMDSAPAR</sequence>
<reference evidence="4" key="1">
    <citation type="submission" date="2016-11" db="EMBL/GenBank/DDBJ databases">
        <authorList>
            <person name="Varghese N."/>
            <person name="Submissions S."/>
        </authorList>
    </citation>
    <scope>NUCLEOTIDE SEQUENCE [LARGE SCALE GENOMIC DNA]</scope>
    <source>
        <strain evidence="4">DSM 14834</strain>
    </source>
</reference>
<dbReference type="InterPro" id="IPR020945">
    <property type="entry name" value="DMSO/NO3_reduct_chaperone"/>
</dbReference>
<dbReference type="Gene3D" id="1.10.3480.10">
    <property type="entry name" value="TorD-like"/>
    <property type="match status" value="1"/>
</dbReference>
<evidence type="ECO:0000313" key="4">
    <source>
        <dbReference type="Proteomes" id="UP000242857"/>
    </source>
</evidence>
<dbReference type="NCBIfam" id="TIGR00684">
    <property type="entry name" value="narJ"/>
    <property type="match status" value="1"/>
</dbReference>
<dbReference type="OrthoDB" id="8478585at2"/>
<dbReference type="GO" id="GO:0042128">
    <property type="term" value="P:nitrate assimilation"/>
    <property type="evidence" value="ECO:0007669"/>
    <property type="project" value="UniProtKB-KW"/>
</dbReference>
<dbReference type="PANTHER" id="PTHR43680:SF2">
    <property type="entry name" value="NITRATE REDUCTASE MOLYBDENUM COFACTOR ASSEMBLY CHAPERONE NARJ"/>
    <property type="match status" value="1"/>
</dbReference>
<dbReference type="Pfam" id="PF02613">
    <property type="entry name" value="Nitrate_red_del"/>
    <property type="match status" value="1"/>
</dbReference>
<dbReference type="SUPFAM" id="SSF89155">
    <property type="entry name" value="TorD-like"/>
    <property type="match status" value="1"/>
</dbReference>
<dbReference type="PANTHER" id="PTHR43680">
    <property type="entry name" value="NITRATE REDUCTASE MOLYBDENUM COFACTOR ASSEMBLY CHAPERONE"/>
    <property type="match status" value="1"/>
</dbReference>
<organism evidence="3 4">
    <name type="scientific">Thermomonas hydrothermalis</name>
    <dbReference type="NCBI Taxonomy" id="213588"/>
    <lineage>
        <taxon>Bacteria</taxon>
        <taxon>Pseudomonadati</taxon>
        <taxon>Pseudomonadota</taxon>
        <taxon>Gammaproteobacteria</taxon>
        <taxon>Lysobacterales</taxon>
        <taxon>Lysobacteraceae</taxon>
        <taxon>Thermomonas</taxon>
    </lineage>
</organism>
<dbReference type="GO" id="GO:0016530">
    <property type="term" value="F:metallochaperone activity"/>
    <property type="evidence" value="ECO:0007669"/>
    <property type="project" value="TreeGrafter"/>
</dbReference>
<name>A0A1M5A507_9GAMM</name>
<evidence type="ECO:0000256" key="1">
    <source>
        <dbReference type="ARBA" id="ARBA00023063"/>
    </source>
</evidence>
<dbReference type="RefSeq" id="WP_072756519.1">
    <property type="nucleotide sequence ID" value="NZ_FQUK01000047.1"/>
</dbReference>
<keyword evidence="1" id="KW-0534">Nitrate assimilation</keyword>
<dbReference type="InterPro" id="IPR003765">
    <property type="entry name" value="NO3_reductase_chaperone_NarJ"/>
</dbReference>
<proteinExistence type="predicted"/>
<dbReference type="STRING" id="213588.SAMN02745204_02116"/>
<dbReference type="EMBL" id="FQUK01000047">
    <property type="protein sequence ID" value="SHF25341.1"/>
    <property type="molecule type" value="Genomic_DNA"/>
</dbReference>
<dbReference type="AlphaFoldDB" id="A0A1M5A507"/>
<dbReference type="GO" id="GO:0051082">
    <property type="term" value="F:unfolded protein binding"/>
    <property type="evidence" value="ECO:0007669"/>
    <property type="project" value="InterPro"/>
</dbReference>
<dbReference type="Proteomes" id="UP000242857">
    <property type="component" value="Unassembled WGS sequence"/>
</dbReference>
<keyword evidence="4" id="KW-1185">Reference proteome</keyword>
<evidence type="ECO:0000313" key="3">
    <source>
        <dbReference type="EMBL" id="SHF25341.1"/>
    </source>
</evidence>
<accession>A0A1M5A507</accession>
<protein>
    <submittedName>
        <fullName evidence="3">Respiratory nitrate reductase chaperone NarJ</fullName>
    </submittedName>
</protein>
<evidence type="ECO:0000256" key="2">
    <source>
        <dbReference type="SAM" id="MobiDB-lite"/>
    </source>
</evidence>
<dbReference type="InterPro" id="IPR036411">
    <property type="entry name" value="TorD-like_sf"/>
</dbReference>
<gene>
    <name evidence="3" type="ORF">SAMN02745204_02116</name>
</gene>
<feature type="region of interest" description="Disordered" evidence="2">
    <location>
        <begin position="202"/>
        <end position="235"/>
    </location>
</feature>
<dbReference type="GO" id="GO:0051131">
    <property type="term" value="P:chaperone-mediated protein complex assembly"/>
    <property type="evidence" value="ECO:0007669"/>
    <property type="project" value="InterPro"/>
</dbReference>